<feature type="transmembrane region" description="Helical" evidence="1">
    <location>
        <begin position="187"/>
        <end position="211"/>
    </location>
</feature>
<keyword evidence="3" id="KW-1185">Reference proteome</keyword>
<proteinExistence type="predicted"/>
<evidence type="ECO:0000256" key="1">
    <source>
        <dbReference type="SAM" id="Phobius"/>
    </source>
</evidence>
<protein>
    <submittedName>
        <fullName evidence="2">Uncharacterized protein</fullName>
    </submittedName>
</protein>
<evidence type="ECO:0000313" key="3">
    <source>
        <dbReference type="Proteomes" id="UP000018144"/>
    </source>
</evidence>
<keyword evidence="1" id="KW-0812">Transmembrane</keyword>
<sequence>MTTEPHLPRIPRFAESLISDMFTSARRSFSDISMRNYRIFIFLIFAYLLHHTQARPRYEVIVDSPLCESCDAPNSASDGSIITHMSSEYHLSITPDEATETLPSEIVVDIPIGKSGESHQTIVSSSGEILSREIFVNISPSKSNERHQTIVTASWRDSSIWSSIEDTLSKYRWSMMSDGERYGCITIVYISAGILVSIICGLCDVLCWVFAGRKPNIKQAATFDMESAGEHVASEADDMQFSQIWNAPRSGKVPGKDL</sequence>
<gene>
    <name evidence="2" type="ORF">PCON_09553</name>
</gene>
<dbReference type="OrthoDB" id="10651514at2759"/>
<organism evidence="2 3">
    <name type="scientific">Pyronema omphalodes (strain CBS 100304)</name>
    <name type="common">Pyronema confluens</name>
    <dbReference type="NCBI Taxonomy" id="1076935"/>
    <lineage>
        <taxon>Eukaryota</taxon>
        <taxon>Fungi</taxon>
        <taxon>Dikarya</taxon>
        <taxon>Ascomycota</taxon>
        <taxon>Pezizomycotina</taxon>
        <taxon>Pezizomycetes</taxon>
        <taxon>Pezizales</taxon>
        <taxon>Pyronemataceae</taxon>
        <taxon>Pyronema</taxon>
    </lineage>
</organism>
<accession>U4LHE7</accession>
<reference evidence="2 3" key="1">
    <citation type="journal article" date="2013" name="PLoS Genet.">
        <title>The genome and development-dependent transcriptomes of Pyronema confluens: a window into fungal evolution.</title>
        <authorList>
            <person name="Traeger S."/>
            <person name="Altegoer F."/>
            <person name="Freitag M."/>
            <person name="Gabaldon T."/>
            <person name="Kempken F."/>
            <person name="Kumar A."/>
            <person name="Marcet-Houben M."/>
            <person name="Poggeler S."/>
            <person name="Stajich J.E."/>
            <person name="Nowrousian M."/>
        </authorList>
    </citation>
    <scope>NUCLEOTIDE SEQUENCE [LARGE SCALE GENOMIC DNA]</scope>
    <source>
        <strain evidence="3">CBS 100304</strain>
        <tissue evidence="2">Vegetative mycelium</tissue>
    </source>
</reference>
<keyword evidence="1" id="KW-1133">Transmembrane helix</keyword>
<dbReference type="AlphaFoldDB" id="U4LHE7"/>
<keyword evidence="1" id="KW-0472">Membrane</keyword>
<dbReference type="Proteomes" id="UP000018144">
    <property type="component" value="Unassembled WGS sequence"/>
</dbReference>
<dbReference type="EMBL" id="HF935497">
    <property type="protein sequence ID" value="CCX30952.1"/>
    <property type="molecule type" value="Genomic_DNA"/>
</dbReference>
<evidence type="ECO:0000313" key="2">
    <source>
        <dbReference type="EMBL" id="CCX30952.1"/>
    </source>
</evidence>
<name>U4LHE7_PYROM</name>